<dbReference type="STRING" id="1121298.SAMN05444401_3738"/>
<organism evidence="4 5">
    <name type="scientific">Clostridium amylolyticum</name>
    <dbReference type="NCBI Taxonomy" id="1121298"/>
    <lineage>
        <taxon>Bacteria</taxon>
        <taxon>Bacillati</taxon>
        <taxon>Bacillota</taxon>
        <taxon>Clostridia</taxon>
        <taxon>Eubacteriales</taxon>
        <taxon>Clostridiaceae</taxon>
        <taxon>Clostridium</taxon>
    </lineage>
</organism>
<comment type="similarity">
    <text evidence="1">Belongs to the LacAB/RpiB family.</text>
</comment>
<dbReference type="PIRSF" id="PIRSF005384">
    <property type="entry name" value="RpiB_LacA_B"/>
    <property type="match status" value="1"/>
</dbReference>
<dbReference type="NCBIfam" id="TIGR01118">
    <property type="entry name" value="lacA"/>
    <property type="match status" value="1"/>
</dbReference>
<dbReference type="GO" id="GO:0005990">
    <property type="term" value="P:lactose catabolic process"/>
    <property type="evidence" value="ECO:0007669"/>
    <property type="project" value="InterPro"/>
</dbReference>
<dbReference type="GO" id="GO:0009052">
    <property type="term" value="P:pentose-phosphate shunt, non-oxidative branch"/>
    <property type="evidence" value="ECO:0007669"/>
    <property type="project" value="TreeGrafter"/>
</dbReference>
<dbReference type="Pfam" id="PF02502">
    <property type="entry name" value="LacAB_rpiB"/>
    <property type="match status" value="1"/>
</dbReference>
<dbReference type="GO" id="GO:0019316">
    <property type="term" value="P:D-allose catabolic process"/>
    <property type="evidence" value="ECO:0007669"/>
    <property type="project" value="TreeGrafter"/>
</dbReference>
<protein>
    <submittedName>
        <fullName evidence="4">Galactose-6-phosphate isomerase lacA subunit</fullName>
    </submittedName>
</protein>
<dbReference type="OrthoDB" id="1778624at2"/>
<evidence type="ECO:0000313" key="4">
    <source>
        <dbReference type="EMBL" id="SHJ73310.1"/>
    </source>
</evidence>
<dbReference type="EMBL" id="FQZO01000007">
    <property type="protein sequence ID" value="SHJ73310.1"/>
    <property type="molecule type" value="Genomic_DNA"/>
</dbReference>
<keyword evidence="5" id="KW-1185">Reference proteome</keyword>
<dbReference type="InterPro" id="IPR003500">
    <property type="entry name" value="RpiB_LacA_LacB"/>
</dbReference>
<keyword evidence="2" id="KW-0423">Lactose metabolism</keyword>
<dbReference type="SUPFAM" id="SSF89623">
    <property type="entry name" value="Ribose/Galactose isomerase RpiB/AlsB"/>
    <property type="match status" value="1"/>
</dbReference>
<evidence type="ECO:0000256" key="1">
    <source>
        <dbReference type="ARBA" id="ARBA00008754"/>
    </source>
</evidence>
<keyword evidence="3 4" id="KW-0413">Isomerase</keyword>
<dbReference type="GO" id="GO:0050044">
    <property type="term" value="F:galactose-6-phosphate isomerase activity"/>
    <property type="evidence" value="ECO:0007669"/>
    <property type="project" value="InterPro"/>
</dbReference>
<evidence type="ECO:0000256" key="3">
    <source>
        <dbReference type="ARBA" id="ARBA00023235"/>
    </source>
</evidence>
<sequence>MKIVIGSDKSGFPLKEHLKGYLKEKGYEVLDKTPKAVLDFVDSTKLVAETILKGEAEKGIVIDEYGAGSFMVACKYKGMVCAEVSEEHSAKMTRDHNNARMIAIGSGIVGVKLAETIVDAFAKSNYSGGRHQIRIDMLNKML</sequence>
<dbReference type="InterPro" id="IPR036569">
    <property type="entry name" value="RpiB_LacA_LacB_sf"/>
</dbReference>
<dbReference type="Proteomes" id="UP000184080">
    <property type="component" value="Unassembled WGS sequence"/>
</dbReference>
<dbReference type="NCBIfam" id="TIGR00689">
    <property type="entry name" value="rpiB_lacA_lacB"/>
    <property type="match status" value="1"/>
</dbReference>
<dbReference type="AlphaFoldDB" id="A0A1M6LQ65"/>
<dbReference type="NCBIfam" id="NF006380">
    <property type="entry name" value="PRK08621.1"/>
    <property type="match status" value="1"/>
</dbReference>
<accession>A0A1M6LQ65</accession>
<proteinExistence type="inferred from homology"/>
<dbReference type="RefSeq" id="WP_073010298.1">
    <property type="nucleotide sequence ID" value="NZ_FQZO01000007.1"/>
</dbReference>
<reference evidence="4 5" key="1">
    <citation type="submission" date="2016-11" db="EMBL/GenBank/DDBJ databases">
        <authorList>
            <person name="Jaros S."/>
            <person name="Januszkiewicz K."/>
            <person name="Wedrychowicz H."/>
        </authorList>
    </citation>
    <scope>NUCLEOTIDE SEQUENCE [LARGE SCALE GENOMIC DNA]</scope>
    <source>
        <strain evidence="4 5">DSM 21864</strain>
    </source>
</reference>
<dbReference type="InterPro" id="IPR004783">
    <property type="entry name" value="LacA"/>
</dbReference>
<dbReference type="Gene3D" id="3.40.1400.10">
    <property type="entry name" value="Sugar-phosphate isomerase, RpiB/LacA/LacB"/>
    <property type="match status" value="1"/>
</dbReference>
<name>A0A1M6LQ65_9CLOT</name>
<evidence type="ECO:0000313" key="5">
    <source>
        <dbReference type="Proteomes" id="UP000184080"/>
    </source>
</evidence>
<dbReference type="GO" id="GO:0004751">
    <property type="term" value="F:ribose-5-phosphate isomerase activity"/>
    <property type="evidence" value="ECO:0007669"/>
    <property type="project" value="TreeGrafter"/>
</dbReference>
<dbReference type="PANTHER" id="PTHR30345:SF5">
    <property type="entry name" value="GALACTOSE-6-PHOSPHATE ISOMERASE SUBUNIT LACA"/>
    <property type="match status" value="1"/>
</dbReference>
<gene>
    <name evidence="4" type="ORF">SAMN05444401_3738</name>
</gene>
<evidence type="ECO:0000256" key="2">
    <source>
        <dbReference type="ARBA" id="ARBA00022736"/>
    </source>
</evidence>
<dbReference type="PANTHER" id="PTHR30345">
    <property type="entry name" value="RIBOSE-5-PHOSPHATE ISOMERASE B"/>
    <property type="match status" value="1"/>
</dbReference>